<dbReference type="Proteomes" id="UP000044841">
    <property type="component" value="Unassembled WGS sequence"/>
</dbReference>
<proteinExistence type="predicted"/>
<evidence type="ECO:0000313" key="3">
    <source>
        <dbReference type="Proteomes" id="UP000044841"/>
    </source>
</evidence>
<dbReference type="AlphaFoldDB" id="A0A0K6G6J1"/>
<feature type="compositionally biased region" description="Low complexity" evidence="1">
    <location>
        <begin position="635"/>
        <end position="645"/>
    </location>
</feature>
<evidence type="ECO:0000256" key="1">
    <source>
        <dbReference type="SAM" id="MobiDB-lite"/>
    </source>
</evidence>
<reference evidence="2 3" key="1">
    <citation type="submission" date="2015-07" db="EMBL/GenBank/DDBJ databases">
        <authorList>
            <person name="Noorani M."/>
        </authorList>
    </citation>
    <scope>NUCLEOTIDE SEQUENCE [LARGE SCALE GENOMIC DNA]</scope>
    <source>
        <strain evidence="2">BBA 69670</strain>
    </source>
</reference>
<gene>
    <name evidence="2" type="ORF">RSOLAG22IIIB_05472</name>
</gene>
<feature type="region of interest" description="Disordered" evidence="1">
    <location>
        <begin position="609"/>
        <end position="662"/>
    </location>
</feature>
<protein>
    <submittedName>
        <fullName evidence="2">Tuberin</fullName>
    </submittedName>
</protein>
<feature type="compositionally biased region" description="Basic and acidic residues" evidence="1">
    <location>
        <begin position="646"/>
        <end position="656"/>
    </location>
</feature>
<organism evidence="2 3">
    <name type="scientific">Rhizoctonia solani</name>
    <dbReference type="NCBI Taxonomy" id="456999"/>
    <lineage>
        <taxon>Eukaryota</taxon>
        <taxon>Fungi</taxon>
        <taxon>Dikarya</taxon>
        <taxon>Basidiomycota</taxon>
        <taxon>Agaricomycotina</taxon>
        <taxon>Agaricomycetes</taxon>
        <taxon>Cantharellales</taxon>
        <taxon>Ceratobasidiaceae</taxon>
        <taxon>Rhizoctonia</taxon>
    </lineage>
</organism>
<evidence type="ECO:0000313" key="2">
    <source>
        <dbReference type="EMBL" id="CUA74242.1"/>
    </source>
</evidence>
<keyword evidence="3" id="KW-1185">Reference proteome</keyword>
<accession>A0A0K6G6J1</accession>
<dbReference type="EMBL" id="CYGV01001423">
    <property type="protein sequence ID" value="CUA74242.1"/>
    <property type="molecule type" value="Genomic_DNA"/>
</dbReference>
<sequence length="963" mass="107528">MKRLIAFDSTLNTFRGPIVDWCRSLRNSIVDEIRLLPSSRPSSSAPLCVVVLLQDGSMYRLQRSVKWVKREIMPDIQLQDTIEKVLALDVGGTSNPLVTIKFKEHHYPNLLFLLRVCRSIQKHGTLFKAPHYIMDCSDKFFALALVLNVARSCLPQRSIIDASNSQPDYCILLEGLWQEIYQSLQRQGYAFWERTIAKRTKNLARELIYRLARDKVLQLFGEKGHSVEETSIAASTVARIEALVEKKELTDPTVWDEAWDTHWKQAWKQHGPVIQLRDLGGRQTLASLSGSASTIPTVVDGRSSGRVAGRTPVKLSPTKARGSLLNVILAGAHSQPSERFVNNAGESSTHGDGIQSLVGVSYSTTNGHMLKSEDVSPNLCRVSITKRYDHAVNWLGNSCLLSDSNTYKIWATPRESAIESAWGVAWPEGASYGRNAAKSIFVKPEKVDKTRIEANSAGTKSRMRTLSIKIVRFGSRVSQKFSLSLNRESGQNSPTVVVSNTADSAEAGHGTLPDQTPPATPIGLLRVGPPIAQNLRIATSNIISDIQTDSPAAMHSPSWPGANKHSPIITRLRKVSGASTSSKLRTPISPTTGLPRILEVSSHVDLPLQDPATGAAEASSQSPATARARVVPPENSDSNASSNDKANPRKRSESITKLRKHVMSRWSDPEPYKNFEIAFRDKTQERQYRENIRSSCELAAKGIQGLNPALLETKLREVGPMKQATEAWDRANSILSKVPLEQKLKALAQHEWERLADRYGNTSLVTSPGGDWENRFISAWEQVWKESWAAAWTAVWSQSFEEAISRGIEFGVDYFADNDSELKLGRKTYEQLKSSKPYEELKKSLLDNCSPLGSLEQIHQWIKEIGYLSESLQYSVPTFRDECMQILVLESKTKTPPTLMDRLRAVEAESEPIEMSHYKLQGWLADGYILKEVRGDKELHKLFLRGIEEVWESVLEMNRNDSE</sequence>
<feature type="compositionally biased region" description="Polar residues" evidence="1">
    <location>
        <begin position="577"/>
        <end position="592"/>
    </location>
</feature>
<feature type="region of interest" description="Disordered" evidence="1">
    <location>
        <begin position="574"/>
        <end position="596"/>
    </location>
</feature>
<name>A0A0K6G6J1_9AGAM</name>